<dbReference type="PROSITE" id="PS00665">
    <property type="entry name" value="DHDPS_1"/>
    <property type="match status" value="1"/>
</dbReference>
<comment type="subcellular location">
    <subcellularLocation>
        <location evidence="12">Cytoplasm</location>
    </subcellularLocation>
</comment>
<feature type="site" description="Part of a proton relay during catalysis" evidence="12">
    <location>
        <position position="107"/>
    </location>
</feature>
<proteinExistence type="inferred from homology"/>
<dbReference type="SUPFAM" id="SSF51569">
    <property type="entry name" value="Aldolase"/>
    <property type="match status" value="1"/>
</dbReference>
<dbReference type="Proteomes" id="UP001589789">
    <property type="component" value="Unassembled WGS sequence"/>
</dbReference>
<dbReference type="RefSeq" id="WP_377055199.1">
    <property type="nucleotide sequence ID" value="NZ_JBHLVZ010000084.1"/>
</dbReference>
<keyword evidence="15" id="KW-1185">Reference proteome</keyword>
<keyword evidence="8 12" id="KW-0457">Lysine biosynthesis</keyword>
<comment type="similarity">
    <text evidence="3 12 13">Belongs to the DapA family.</text>
</comment>
<dbReference type="CDD" id="cd00950">
    <property type="entry name" value="DHDPS"/>
    <property type="match status" value="1"/>
</dbReference>
<dbReference type="SMART" id="SM01130">
    <property type="entry name" value="DHDPS"/>
    <property type="match status" value="1"/>
</dbReference>
<feature type="active site" description="Schiff-base intermediate with substrate" evidence="12">
    <location>
        <position position="161"/>
    </location>
</feature>
<dbReference type="PANTHER" id="PTHR12128:SF66">
    <property type="entry name" value="4-HYDROXY-2-OXOGLUTARATE ALDOLASE, MITOCHONDRIAL"/>
    <property type="match status" value="1"/>
</dbReference>
<evidence type="ECO:0000256" key="1">
    <source>
        <dbReference type="ARBA" id="ARBA00003294"/>
    </source>
</evidence>
<gene>
    <name evidence="12 14" type="primary">dapA</name>
    <name evidence="14" type="ORF">ACFFIC_24195</name>
</gene>
<accession>A0ABV6IYC0</accession>
<comment type="subunit">
    <text evidence="12">Homotetramer; dimer of dimers.</text>
</comment>
<reference evidence="14 15" key="1">
    <citation type="submission" date="2024-09" db="EMBL/GenBank/DDBJ databases">
        <authorList>
            <person name="Sun Q."/>
            <person name="Mori K."/>
        </authorList>
    </citation>
    <scope>NUCLEOTIDE SEQUENCE [LARGE SCALE GENOMIC DNA]</scope>
    <source>
        <strain evidence="14 15">CCM 7468</strain>
    </source>
</reference>
<dbReference type="InterPro" id="IPR020624">
    <property type="entry name" value="Schiff_base-form_aldolases_CS"/>
</dbReference>
<dbReference type="InterPro" id="IPR005263">
    <property type="entry name" value="DapA"/>
</dbReference>
<evidence type="ECO:0000256" key="7">
    <source>
        <dbReference type="ARBA" id="ARBA00022915"/>
    </source>
</evidence>
<dbReference type="EC" id="4.3.3.7" evidence="4 12"/>
<evidence type="ECO:0000256" key="3">
    <source>
        <dbReference type="ARBA" id="ARBA00007592"/>
    </source>
</evidence>
<evidence type="ECO:0000256" key="13">
    <source>
        <dbReference type="PIRNR" id="PIRNR001365"/>
    </source>
</evidence>
<dbReference type="NCBIfam" id="TIGR00674">
    <property type="entry name" value="dapA"/>
    <property type="match status" value="1"/>
</dbReference>
<keyword evidence="5 12" id="KW-0963">Cytoplasm</keyword>
<feature type="binding site" evidence="12">
    <location>
        <position position="45"/>
    </location>
    <ligand>
        <name>pyruvate</name>
        <dbReference type="ChEBI" id="CHEBI:15361"/>
    </ligand>
</feature>
<evidence type="ECO:0000313" key="14">
    <source>
        <dbReference type="EMBL" id="MFC0388620.1"/>
    </source>
</evidence>
<evidence type="ECO:0000256" key="6">
    <source>
        <dbReference type="ARBA" id="ARBA00022605"/>
    </source>
</evidence>
<keyword evidence="7 12" id="KW-0220">Diaminopimelate biosynthesis</keyword>
<dbReference type="PROSITE" id="PS00666">
    <property type="entry name" value="DHDPS_2"/>
    <property type="match status" value="1"/>
</dbReference>
<dbReference type="InterPro" id="IPR020625">
    <property type="entry name" value="Schiff_base-form_aldolases_AS"/>
</dbReference>
<dbReference type="Gene3D" id="3.20.20.70">
    <property type="entry name" value="Aldolase class I"/>
    <property type="match status" value="1"/>
</dbReference>
<keyword evidence="6 12" id="KW-0028">Amino-acid biosynthesis</keyword>
<evidence type="ECO:0000256" key="12">
    <source>
        <dbReference type="HAMAP-Rule" id="MF_00418"/>
    </source>
</evidence>
<dbReference type="Pfam" id="PF00701">
    <property type="entry name" value="DHDPS"/>
    <property type="match status" value="1"/>
</dbReference>
<evidence type="ECO:0000256" key="2">
    <source>
        <dbReference type="ARBA" id="ARBA00005120"/>
    </source>
</evidence>
<protein>
    <recommendedName>
        <fullName evidence="4 12">4-hydroxy-tetrahydrodipicolinate synthase</fullName>
        <shortName evidence="12">HTPA synthase</shortName>
        <ecNumber evidence="4 12">4.3.3.7</ecNumber>
    </recommendedName>
</protein>
<evidence type="ECO:0000256" key="11">
    <source>
        <dbReference type="ARBA" id="ARBA00047836"/>
    </source>
</evidence>
<dbReference type="EMBL" id="JBHLVZ010000084">
    <property type="protein sequence ID" value="MFC0388620.1"/>
    <property type="molecule type" value="Genomic_DNA"/>
</dbReference>
<comment type="pathway">
    <text evidence="2 12">Amino-acid biosynthesis; L-lysine biosynthesis via DAP pathway; (S)-tetrahydrodipicolinate from L-aspartate: step 3/4.</text>
</comment>
<dbReference type="InterPro" id="IPR013785">
    <property type="entry name" value="Aldolase_TIM"/>
</dbReference>
<organism evidence="14 15">
    <name type="scientific">Muricoccus vinaceus</name>
    <dbReference type="NCBI Taxonomy" id="424704"/>
    <lineage>
        <taxon>Bacteria</taxon>
        <taxon>Pseudomonadati</taxon>
        <taxon>Pseudomonadota</taxon>
        <taxon>Alphaproteobacteria</taxon>
        <taxon>Acetobacterales</taxon>
        <taxon>Roseomonadaceae</taxon>
        <taxon>Muricoccus</taxon>
    </lineage>
</organism>
<evidence type="ECO:0000256" key="10">
    <source>
        <dbReference type="ARBA" id="ARBA00023270"/>
    </source>
</evidence>
<comment type="caution">
    <text evidence="12">Was originally thought to be a dihydrodipicolinate synthase (DHDPS), catalyzing the condensation of (S)-aspartate-beta-semialdehyde [(S)-ASA] and pyruvate to dihydrodipicolinate (DHDP). However, it was shown in E.coli that the product of the enzymatic reaction is not dihydrodipicolinate but in fact (4S)-4-hydroxy-2,3,4,5-tetrahydro-(2S)-dipicolinic acid (HTPA), and that the consecutive dehydration reaction leading to DHDP is not spontaneous but catalyzed by DapB.</text>
</comment>
<sequence length="292" mass="30703">MFKGSLVALITPMTADGKLDERAFQDLVAWQVAEGAQGLIPVGTTGESPTLSHAEHQRVVEMCVEAAAGRVPVIAGAGSNSTAEAVALAQHAKKAGADGALVVTPYYNKPTQEGLYLHFKTIADAADLPIVIYNIPPRSVIDMSVETMARLAKHPNIVGVKDATANLTRPLHTRATCGPEFCQLSGEDHTVLSFLAAGGVGCISVTANIAPRLCREMHDAWAEGRLADAMAIQDRLVPVHDAMFCESSPGPVKYAASLLGRGTEFCRMPLAPIAEASRARVRSALSGAGLLN</sequence>
<dbReference type="PANTHER" id="PTHR12128">
    <property type="entry name" value="DIHYDRODIPICOLINATE SYNTHASE"/>
    <property type="match status" value="1"/>
</dbReference>
<evidence type="ECO:0000256" key="5">
    <source>
        <dbReference type="ARBA" id="ARBA00022490"/>
    </source>
</evidence>
<comment type="function">
    <text evidence="1 12">Catalyzes the condensation of (S)-aspartate-beta-semialdehyde [(S)-ASA] and pyruvate to 4-hydroxy-tetrahydrodipicolinate (HTPA).</text>
</comment>
<feature type="site" description="Part of a proton relay during catalysis" evidence="12">
    <location>
        <position position="44"/>
    </location>
</feature>
<comment type="caution">
    <text evidence="14">The sequence shown here is derived from an EMBL/GenBank/DDBJ whole genome shotgun (WGS) entry which is preliminary data.</text>
</comment>
<name>A0ABV6IYC0_9PROT</name>
<feature type="binding site" evidence="12">
    <location>
        <position position="203"/>
    </location>
    <ligand>
        <name>pyruvate</name>
        <dbReference type="ChEBI" id="CHEBI:15361"/>
    </ligand>
</feature>
<evidence type="ECO:0000256" key="9">
    <source>
        <dbReference type="ARBA" id="ARBA00023239"/>
    </source>
</evidence>
<feature type="active site" description="Proton donor/acceptor" evidence="12">
    <location>
        <position position="133"/>
    </location>
</feature>
<dbReference type="GO" id="GO:0008840">
    <property type="term" value="F:4-hydroxy-tetrahydrodipicolinate synthase activity"/>
    <property type="evidence" value="ECO:0007669"/>
    <property type="project" value="UniProtKB-EC"/>
</dbReference>
<dbReference type="HAMAP" id="MF_00418">
    <property type="entry name" value="DapA"/>
    <property type="match status" value="1"/>
</dbReference>
<dbReference type="PRINTS" id="PR00146">
    <property type="entry name" value="DHPICSNTHASE"/>
</dbReference>
<dbReference type="InterPro" id="IPR002220">
    <property type="entry name" value="DapA-like"/>
</dbReference>
<keyword evidence="10 12" id="KW-0704">Schiff base</keyword>
<evidence type="ECO:0000256" key="4">
    <source>
        <dbReference type="ARBA" id="ARBA00012086"/>
    </source>
</evidence>
<comment type="catalytic activity">
    <reaction evidence="11 12">
        <text>L-aspartate 4-semialdehyde + pyruvate = (2S,4S)-4-hydroxy-2,3,4,5-tetrahydrodipicolinate + H2O + H(+)</text>
        <dbReference type="Rhea" id="RHEA:34171"/>
        <dbReference type="ChEBI" id="CHEBI:15361"/>
        <dbReference type="ChEBI" id="CHEBI:15377"/>
        <dbReference type="ChEBI" id="CHEBI:15378"/>
        <dbReference type="ChEBI" id="CHEBI:67139"/>
        <dbReference type="ChEBI" id="CHEBI:537519"/>
        <dbReference type="EC" id="4.3.3.7"/>
    </reaction>
</comment>
<keyword evidence="9 12" id="KW-0456">Lyase</keyword>
<evidence type="ECO:0000313" key="15">
    <source>
        <dbReference type="Proteomes" id="UP001589789"/>
    </source>
</evidence>
<evidence type="ECO:0000256" key="8">
    <source>
        <dbReference type="ARBA" id="ARBA00023154"/>
    </source>
</evidence>
<dbReference type="PIRSF" id="PIRSF001365">
    <property type="entry name" value="DHDPS"/>
    <property type="match status" value="1"/>
</dbReference>